<keyword evidence="3" id="KW-0175">Coiled coil</keyword>
<dbReference type="Pfam" id="PF05641">
    <property type="entry name" value="Agenet"/>
    <property type="match status" value="3"/>
</dbReference>
<evidence type="ECO:0000259" key="5">
    <source>
        <dbReference type="SMART" id="SM00743"/>
    </source>
</evidence>
<feature type="domain" description="Agenet" evidence="5">
    <location>
        <begin position="2"/>
        <end position="73"/>
    </location>
</feature>
<evidence type="ECO:0000313" key="7">
    <source>
        <dbReference type="Proteomes" id="UP000836841"/>
    </source>
</evidence>
<dbReference type="InterPro" id="IPR014002">
    <property type="entry name" value="Agenet_dom_plant"/>
</dbReference>
<organism evidence="6 7">
    <name type="scientific">Thlaspi arvense</name>
    <name type="common">Field penny-cress</name>
    <dbReference type="NCBI Taxonomy" id="13288"/>
    <lineage>
        <taxon>Eukaryota</taxon>
        <taxon>Viridiplantae</taxon>
        <taxon>Streptophyta</taxon>
        <taxon>Embryophyta</taxon>
        <taxon>Tracheophyta</taxon>
        <taxon>Spermatophyta</taxon>
        <taxon>Magnoliopsida</taxon>
        <taxon>eudicotyledons</taxon>
        <taxon>Gunneridae</taxon>
        <taxon>Pentapetalae</taxon>
        <taxon>rosids</taxon>
        <taxon>malvids</taxon>
        <taxon>Brassicales</taxon>
        <taxon>Brassicaceae</taxon>
        <taxon>Thlaspideae</taxon>
        <taxon>Thlaspi</taxon>
    </lineage>
</organism>
<dbReference type="SMART" id="SM00743">
    <property type="entry name" value="Agenet"/>
    <property type="match status" value="4"/>
</dbReference>
<dbReference type="CDD" id="cd20406">
    <property type="entry name" value="Tudor_Agenet_AtDUF_rpt2_4"/>
    <property type="match status" value="2"/>
</dbReference>
<dbReference type="CDD" id="cd20405">
    <property type="entry name" value="Tudor_Agenet_AtDUF_rpt1_3"/>
    <property type="match status" value="1"/>
</dbReference>
<protein>
    <recommendedName>
        <fullName evidence="5">Agenet domain-containing protein</fullName>
    </recommendedName>
</protein>
<dbReference type="Proteomes" id="UP000836841">
    <property type="component" value="Chromosome 7"/>
</dbReference>
<evidence type="ECO:0000256" key="4">
    <source>
        <dbReference type="SAM" id="MobiDB-lite"/>
    </source>
</evidence>
<dbReference type="PANTHER" id="PTHR31917">
    <property type="entry name" value="AGENET DOMAIN-CONTAINING PROTEIN-RELATED"/>
    <property type="match status" value="1"/>
</dbReference>
<dbReference type="AlphaFoldDB" id="A0AAU9T642"/>
<gene>
    <name evidence="6" type="ORF">TAV2_LOCUS23273</name>
</gene>
<name>A0AAU9T642_THLAR</name>
<keyword evidence="2" id="KW-0341">Growth regulation</keyword>
<dbReference type="PANTHER" id="PTHR31917:SF77">
    <property type="entry name" value="DUF724 DOMAIN-CONTAINING PROTEIN 2"/>
    <property type="match status" value="1"/>
</dbReference>
<feature type="domain" description="Agenet" evidence="5">
    <location>
        <begin position="148"/>
        <end position="211"/>
    </location>
</feature>
<feature type="coiled-coil region" evidence="3">
    <location>
        <begin position="474"/>
        <end position="508"/>
    </location>
</feature>
<keyword evidence="1" id="KW-0813">Transport</keyword>
<evidence type="ECO:0000256" key="2">
    <source>
        <dbReference type="ARBA" id="ARBA00022604"/>
    </source>
</evidence>
<sequence>MGSITKDSEVEVSYSKNGFKGIWYRAILKETPTKSEHKLLRVRYKTLLKKDGSGPLSEIVDQRLIRPVPPEDLNVSGAGFEEGSLVNANYKNSWWRGVVVKRKEDDTYLVYFNSPPDIIQFERKQLRAHLDWTSSKWVRPKNTELVKSVFSSGTMVELRAYLSWRPAMIIKEVEYEKGKRFLVKYCDESFSCTGKLKMAVVDPRIVRPKQPLFGVGEYELLDRVEAFNGSVWEQGVVRGIVFEGRYMVSFWETKADVSQFNHSDLRPIMEWEDGIWYNRPKPKSGKETCKRKRGEVEEHNSDLNDTVLSSDQTPISVKSHAANVEGTQAKDTAMVLPFAKKSPIWKTYETMEVFKRVPQSPHFSPLLKTKGDFREGSAIGMMATFTGLLEKLRDLETDVSVSQLDSLRDSFTELEKHGFDVTRPLSRIKKLLALKDRQLNILEEQKGLDKERMDDEYSKMRKAGQEVSEKEVKMLEVKHKILELQKQEAALRERKETAKEEKDAANKNICEIESCLKDLDVELEEVEFDFESVLFDCDRLRVPLAFVRRRKRSNGRKARAKEQKSG</sequence>
<accession>A0AAU9T642</accession>
<reference evidence="6 7" key="1">
    <citation type="submission" date="2022-03" db="EMBL/GenBank/DDBJ databases">
        <authorList>
            <person name="Nunn A."/>
            <person name="Chopra R."/>
            <person name="Nunn A."/>
            <person name="Contreras Garrido A."/>
        </authorList>
    </citation>
    <scope>NUCLEOTIDE SEQUENCE [LARGE SCALE GENOMIC DNA]</scope>
</reference>
<evidence type="ECO:0000313" key="6">
    <source>
        <dbReference type="EMBL" id="CAH2079239.1"/>
    </source>
</evidence>
<feature type="compositionally biased region" description="Basic and acidic residues" evidence="4">
    <location>
        <begin position="284"/>
        <end position="302"/>
    </location>
</feature>
<evidence type="ECO:0000256" key="1">
    <source>
        <dbReference type="ARBA" id="ARBA00022448"/>
    </source>
</evidence>
<feature type="region of interest" description="Disordered" evidence="4">
    <location>
        <begin position="282"/>
        <end position="309"/>
    </location>
</feature>
<dbReference type="InterPro" id="IPR007930">
    <property type="entry name" value="DUF724"/>
</dbReference>
<keyword evidence="7" id="KW-1185">Reference proteome</keyword>
<dbReference type="Pfam" id="PF05266">
    <property type="entry name" value="DUF724"/>
    <property type="match status" value="1"/>
</dbReference>
<dbReference type="EMBL" id="OU466863">
    <property type="protein sequence ID" value="CAH2079239.1"/>
    <property type="molecule type" value="Genomic_DNA"/>
</dbReference>
<dbReference type="InterPro" id="IPR008395">
    <property type="entry name" value="Agenet-like_dom"/>
</dbReference>
<proteinExistence type="predicted"/>
<evidence type="ECO:0000256" key="3">
    <source>
        <dbReference type="SAM" id="Coils"/>
    </source>
</evidence>
<feature type="domain" description="Agenet" evidence="5">
    <location>
        <begin position="78"/>
        <end position="134"/>
    </location>
</feature>
<feature type="domain" description="Agenet" evidence="5">
    <location>
        <begin position="216"/>
        <end position="273"/>
    </location>
</feature>